<comment type="caution">
    <text evidence="1">The sequence shown here is derived from an EMBL/GenBank/DDBJ whole genome shotgun (WGS) entry which is preliminary data.</text>
</comment>
<evidence type="ECO:0000313" key="2">
    <source>
        <dbReference type="Proteomes" id="UP001590950"/>
    </source>
</evidence>
<proteinExistence type="predicted"/>
<evidence type="ECO:0008006" key="3">
    <source>
        <dbReference type="Google" id="ProtNLM"/>
    </source>
</evidence>
<gene>
    <name evidence="1" type="ORF">N7G274_004502</name>
</gene>
<organism evidence="1 2">
    <name type="scientific">Stereocaulon virgatum</name>
    <dbReference type="NCBI Taxonomy" id="373712"/>
    <lineage>
        <taxon>Eukaryota</taxon>
        <taxon>Fungi</taxon>
        <taxon>Dikarya</taxon>
        <taxon>Ascomycota</taxon>
        <taxon>Pezizomycotina</taxon>
        <taxon>Lecanoromycetes</taxon>
        <taxon>OSLEUM clade</taxon>
        <taxon>Lecanoromycetidae</taxon>
        <taxon>Lecanorales</taxon>
        <taxon>Lecanorineae</taxon>
        <taxon>Stereocaulaceae</taxon>
        <taxon>Stereocaulon</taxon>
    </lineage>
</organism>
<dbReference type="EMBL" id="JBEFKJ010000013">
    <property type="protein sequence ID" value="KAL2042743.1"/>
    <property type="molecule type" value="Genomic_DNA"/>
</dbReference>
<dbReference type="Proteomes" id="UP001590950">
    <property type="component" value="Unassembled WGS sequence"/>
</dbReference>
<protein>
    <recommendedName>
        <fullName evidence="3">Ankyrin repeat protein</fullName>
    </recommendedName>
</protein>
<keyword evidence="2" id="KW-1185">Reference proteome</keyword>
<name>A0ABR4AH69_9LECA</name>
<sequence length="231" mass="26244">MVDEDLQLTVCLGLVAVDQTSHELRLIHYTAQKYFEDKILEAFPRPHERIASTCLTYLAFKPYQGIDLFFEIAALEARYTPLDYTGLYWGFHARKEEVQVKDQILDLLNPHATCLSSRLMIGGAKGFKEKHQHRHWEQPIAYEAQVSGHHMAAFFGLEHTVLTLLLDDGVELGRPEPRLSSALLVASAQGYCSLVRLLLDSNPNVLQYPTQPKGAHLLERLFGLIYIATQR</sequence>
<evidence type="ECO:0000313" key="1">
    <source>
        <dbReference type="EMBL" id="KAL2042743.1"/>
    </source>
</evidence>
<reference evidence="1 2" key="1">
    <citation type="submission" date="2024-09" db="EMBL/GenBank/DDBJ databases">
        <title>Rethinking Asexuality: The Enigmatic Case of Functional Sexual Genes in Lepraria (Stereocaulaceae).</title>
        <authorList>
            <person name="Doellman M."/>
            <person name="Sun Y."/>
            <person name="Barcenas-Pena A."/>
            <person name="Lumbsch H.T."/>
            <person name="Grewe F."/>
        </authorList>
    </citation>
    <scope>NUCLEOTIDE SEQUENCE [LARGE SCALE GENOMIC DNA]</scope>
    <source>
        <strain evidence="1 2">Mercado 3170</strain>
    </source>
</reference>
<accession>A0ABR4AH69</accession>